<feature type="domain" description="Protein kinase" evidence="9">
    <location>
        <begin position="281"/>
        <end position="537"/>
    </location>
</feature>
<dbReference type="InterPro" id="IPR045270">
    <property type="entry name" value="STKc_AGC"/>
</dbReference>
<dbReference type="EMBL" id="CAJZBQ010000024">
    <property type="protein sequence ID" value="CAG9320119.1"/>
    <property type="molecule type" value="Genomic_DNA"/>
</dbReference>
<evidence type="ECO:0000313" key="11">
    <source>
        <dbReference type="EMBL" id="CAG9320119.1"/>
    </source>
</evidence>
<proteinExistence type="predicted"/>
<dbReference type="PROSITE" id="PS50011">
    <property type="entry name" value="PROTEIN_KINASE_DOM"/>
    <property type="match status" value="1"/>
</dbReference>
<dbReference type="SUPFAM" id="SSF56112">
    <property type="entry name" value="Protein kinase-like (PK-like)"/>
    <property type="match status" value="1"/>
</dbReference>
<comment type="caution">
    <text evidence="11">The sequence shown here is derived from an EMBL/GenBank/DDBJ whole genome shotgun (WGS) entry which is preliminary data.</text>
</comment>
<evidence type="ECO:0000259" key="9">
    <source>
        <dbReference type="PROSITE" id="PS50011"/>
    </source>
</evidence>
<name>A0AAU9J2Q5_9CILI</name>
<feature type="repeat" description="ANK" evidence="6">
    <location>
        <begin position="190"/>
        <end position="222"/>
    </location>
</feature>
<dbReference type="PANTHER" id="PTHR24351">
    <property type="entry name" value="RIBOSOMAL PROTEIN S6 KINASE"/>
    <property type="match status" value="1"/>
</dbReference>
<keyword evidence="4" id="KW-0418">Kinase</keyword>
<dbReference type="SUPFAM" id="SSF48403">
    <property type="entry name" value="Ankyrin repeat"/>
    <property type="match status" value="1"/>
</dbReference>
<dbReference type="SMART" id="SM00220">
    <property type="entry name" value="S_TKc"/>
    <property type="match status" value="1"/>
</dbReference>
<evidence type="ECO:0000256" key="1">
    <source>
        <dbReference type="ARBA" id="ARBA00022527"/>
    </source>
</evidence>
<dbReference type="Pfam" id="PF00069">
    <property type="entry name" value="Pkinase"/>
    <property type="match status" value="1"/>
</dbReference>
<feature type="binding site" evidence="7">
    <location>
        <position position="310"/>
    </location>
    <ligand>
        <name>ATP</name>
        <dbReference type="ChEBI" id="CHEBI:30616"/>
    </ligand>
</feature>
<reference evidence="11" key="1">
    <citation type="submission" date="2021-09" db="EMBL/GenBank/DDBJ databases">
        <authorList>
            <consortium name="AG Swart"/>
            <person name="Singh M."/>
            <person name="Singh A."/>
            <person name="Seah K."/>
            <person name="Emmerich C."/>
        </authorList>
    </citation>
    <scope>NUCLEOTIDE SEQUENCE</scope>
    <source>
        <strain evidence="11">ATCC30299</strain>
    </source>
</reference>
<dbReference type="PRINTS" id="PR01415">
    <property type="entry name" value="ANKYRIN"/>
</dbReference>
<dbReference type="GO" id="GO:0005524">
    <property type="term" value="F:ATP binding"/>
    <property type="evidence" value="ECO:0007669"/>
    <property type="project" value="UniProtKB-UniRule"/>
</dbReference>
<evidence type="ECO:0000256" key="6">
    <source>
        <dbReference type="PROSITE-ProRule" id="PRU00023"/>
    </source>
</evidence>
<dbReference type="Gene3D" id="1.25.40.20">
    <property type="entry name" value="Ankyrin repeat-containing domain"/>
    <property type="match status" value="1"/>
</dbReference>
<accession>A0AAU9J2Q5</accession>
<keyword evidence="2" id="KW-0808">Transferase</keyword>
<keyword evidence="6" id="KW-0040">ANK repeat</keyword>
<dbReference type="InterPro" id="IPR002110">
    <property type="entry name" value="Ankyrin_rpt"/>
</dbReference>
<dbReference type="PROSITE" id="PS50088">
    <property type="entry name" value="ANK_REPEAT"/>
    <property type="match status" value="3"/>
</dbReference>
<feature type="domain" description="AGC-kinase C-terminal" evidence="10">
    <location>
        <begin position="538"/>
        <end position="592"/>
    </location>
</feature>
<dbReference type="Pfam" id="PF12796">
    <property type="entry name" value="Ank_2"/>
    <property type="match status" value="2"/>
</dbReference>
<feature type="repeat" description="ANK" evidence="6">
    <location>
        <begin position="157"/>
        <end position="189"/>
    </location>
</feature>
<dbReference type="InterPro" id="IPR017441">
    <property type="entry name" value="Protein_kinase_ATP_BS"/>
</dbReference>
<dbReference type="InterPro" id="IPR000961">
    <property type="entry name" value="AGC-kinase_C"/>
</dbReference>
<dbReference type="SMART" id="SM00248">
    <property type="entry name" value="ANK"/>
    <property type="match status" value="3"/>
</dbReference>
<evidence type="ECO:0000256" key="5">
    <source>
        <dbReference type="ARBA" id="ARBA00022840"/>
    </source>
</evidence>
<organism evidence="11 12">
    <name type="scientific">Blepharisma stoltei</name>
    <dbReference type="NCBI Taxonomy" id="1481888"/>
    <lineage>
        <taxon>Eukaryota</taxon>
        <taxon>Sar</taxon>
        <taxon>Alveolata</taxon>
        <taxon>Ciliophora</taxon>
        <taxon>Postciliodesmatophora</taxon>
        <taxon>Heterotrichea</taxon>
        <taxon>Heterotrichida</taxon>
        <taxon>Blepharismidae</taxon>
        <taxon>Blepharisma</taxon>
    </lineage>
</organism>
<evidence type="ECO:0000256" key="3">
    <source>
        <dbReference type="ARBA" id="ARBA00022741"/>
    </source>
</evidence>
<keyword evidence="1" id="KW-0723">Serine/threonine-protein kinase</keyword>
<dbReference type="InterPro" id="IPR036770">
    <property type="entry name" value="Ankyrin_rpt-contain_sf"/>
</dbReference>
<evidence type="ECO:0000256" key="4">
    <source>
        <dbReference type="ARBA" id="ARBA00022777"/>
    </source>
</evidence>
<dbReference type="PROSITE" id="PS00107">
    <property type="entry name" value="PROTEIN_KINASE_ATP"/>
    <property type="match status" value="1"/>
</dbReference>
<evidence type="ECO:0000256" key="2">
    <source>
        <dbReference type="ARBA" id="ARBA00022679"/>
    </source>
</evidence>
<evidence type="ECO:0000256" key="7">
    <source>
        <dbReference type="PROSITE-ProRule" id="PRU10141"/>
    </source>
</evidence>
<sequence>MQSLKSLFGALVKKSFENRQSIGEEDTKSSENQSSPSPILYESEIQDSFLGSISEGTESMLAQKIPPSGFQLATVIPSTHSDVMSHALYKAAQQNKAELCGELLQKSFYGDAMANVNFKDENKNTPLHVGASQGYLKVCEALLDYGDSTNLDAKNIEERTPLHLACKFGHLQVVQLLVRSGADIDTPDEDGNTPLHLASENAKTDVVSWLLTKHPNLFIENKFEKTPAEVAGTEETKALFAKYSNRSQNSTFRGNSPRLCVREMSFFEEIKEPSRVFPLDFEILTELGKGSFGEVYLVRKSDSCQLYAMKVLRKEKIMGQNLIKYAMTERHVLSYINHPFIVSLNFAFQTPEKLFLILDYCPGGDLSSHLAREKHFDEYKARIYTCEILLALEELHRHGIIFRDLKPDNIVVDEDGHALLTDFGLSKEGVYDGDTAKSFCGSLAYLAPEMIRRQGHGKTVDWYLLGVLFYEMVVGIPPYFSNNKEELFNNIQKGKLKLPSSLSLEAKDLIIELLQRDPSKRLGAKRDAEEIKAHKFFQGIDWDKVMRKELKPPVPPKKCIPDQRIEPRLVYGDLSRCEEKYNRVSGWSFVLE</sequence>
<dbReference type="PROSITE" id="PS50297">
    <property type="entry name" value="ANK_REP_REGION"/>
    <property type="match status" value="3"/>
</dbReference>
<dbReference type="FunFam" id="1.10.510.10:FF:000008">
    <property type="entry name" value="Non-specific serine/threonine protein kinase"/>
    <property type="match status" value="1"/>
</dbReference>
<dbReference type="AlphaFoldDB" id="A0AAU9J2Q5"/>
<evidence type="ECO:0000256" key="8">
    <source>
        <dbReference type="SAM" id="MobiDB-lite"/>
    </source>
</evidence>
<dbReference type="Gene3D" id="1.10.510.10">
    <property type="entry name" value="Transferase(Phosphotransferase) domain 1"/>
    <property type="match status" value="1"/>
</dbReference>
<evidence type="ECO:0000313" key="12">
    <source>
        <dbReference type="Proteomes" id="UP001162131"/>
    </source>
</evidence>
<gene>
    <name evidence="11" type="ORF">BSTOLATCC_MIC25354</name>
</gene>
<dbReference type="CDD" id="cd05123">
    <property type="entry name" value="STKc_AGC"/>
    <property type="match status" value="1"/>
</dbReference>
<evidence type="ECO:0000259" key="10">
    <source>
        <dbReference type="PROSITE" id="PS51285"/>
    </source>
</evidence>
<keyword evidence="12" id="KW-1185">Reference proteome</keyword>
<dbReference type="FunFam" id="3.30.200.20:FF:000042">
    <property type="entry name" value="Aurora kinase A"/>
    <property type="match status" value="1"/>
</dbReference>
<dbReference type="GO" id="GO:0004674">
    <property type="term" value="F:protein serine/threonine kinase activity"/>
    <property type="evidence" value="ECO:0007669"/>
    <property type="project" value="UniProtKB-KW"/>
</dbReference>
<protein>
    <submittedName>
        <fullName evidence="11">Uncharacterized protein</fullName>
    </submittedName>
</protein>
<dbReference type="Proteomes" id="UP001162131">
    <property type="component" value="Unassembled WGS sequence"/>
</dbReference>
<dbReference type="InterPro" id="IPR011009">
    <property type="entry name" value="Kinase-like_dom_sf"/>
</dbReference>
<dbReference type="InterPro" id="IPR000719">
    <property type="entry name" value="Prot_kinase_dom"/>
</dbReference>
<feature type="region of interest" description="Disordered" evidence="8">
    <location>
        <begin position="19"/>
        <end position="38"/>
    </location>
</feature>
<keyword evidence="5 7" id="KW-0067">ATP-binding</keyword>
<feature type="repeat" description="ANK" evidence="6">
    <location>
        <begin position="122"/>
        <end position="154"/>
    </location>
</feature>
<keyword evidence="3 7" id="KW-0547">Nucleotide-binding</keyword>
<dbReference type="Gene3D" id="3.30.200.20">
    <property type="entry name" value="Phosphorylase Kinase, domain 1"/>
    <property type="match status" value="1"/>
</dbReference>
<dbReference type="PROSITE" id="PS51285">
    <property type="entry name" value="AGC_KINASE_CTER"/>
    <property type="match status" value="1"/>
</dbReference>